<keyword evidence="3 6" id="KW-0238">DNA-binding</keyword>
<name>A0A1N6K5B6_9BURK</name>
<sequence>MLERADLMLVLAVRETGSLIGAARRLGVSGAAITKRLAQIEAQLAVRLFRRTTRSVVPTPEGDLYCEQAMQLVAGFESLEARIADFSTTPVGLIKLACNVGFGRQWMAPVIDAFSRLYPSVRIELHLRNTLPDLQAEGFDAAVWLWRPLSTQWIIHTLAQNNRVIVAAPDYLQRAGMPQTPADLSRHTCLLMLERDMPSYVWRLNRVSPPGAEESTIDVRVSGPLSSNNGEALRDWALSGAGIALRPYWDVYAHIQSGSLTHVLRDYAKLDSDVQWIAPYRPHLPERVRLLKEFIEGRLADAPWLHQPG</sequence>
<dbReference type="InterPro" id="IPR000847">
    <property type="entry name" value="LysR_HTH_N"/>
</dbReference>
<dbReference type="RefSeq" id="WP_167379448.1">
    <property type="nucleotide sequence ID" value="NZ_FSRM01000002.1"/>
</dbReference>
<dbReference type="GO" id="GO:0006351">
    <property type="term" value="P:DNA-templated transcription"/>
    <property type="evidence" value="ECO:0007669"/>
    <property type="project" value="TreeGrafter"/>
</dbReference>
<dbReference type="SUPFAM" id="SSF46785">
    <property type="entry name" value="Winged helix' DNA-binding domain"/>
    <property type="match status" value="1"/>
</dbReference>
<dbReference type="PANTHER" id="PTHR30537">
    <property type="entry name" value="HTH-TYPE TRANSCRIPTIONAL REGULATOR"/>
    <property type="match status" value="1"/>
</dbReference>
<evidence type="ECO:0000313" key="6">
    <source>
        <dbReference type="EMBL" id="SIO51750.1"/>
    </source>
</evidence>
<evidence type="ECO:0000256" key="1">
    <source>
        <dbReference type="ARBA" id="ARBA00009437"/>
    </source>
</evidence>
<reference evidence="6 7" key="1">
    <citation type="submission" date="2016-11" db="EMBL/GenBank/DDBJ databases">
        <authorList>
            <person name="Jaros S."/>
            <person name="Januszkiewicz K."/>
            <person name="Wedrychowicz H."/>
        </authorList>
    </citation>
    <scope>NUCLEOTIDE SEQUENCE [LARGE SCALE GENOMIC DNA]</scope>
    <source>
        <strain evidence="6 7">GAS86</strain>
    </source>
</reference>
<dbReference type="GO" id="GO:0043565">
    <property type="term" value="F:sequence-specific DNA binding"/>
    <property type="evidence" value="ECO:0007669"/>
    <property type="project" value="TreeGrafter"/>
</dbReference>
<gene>
    <name evidence="6" type="ORF">SAMN05444168_6074</name>
</gene>
<dbReference type="InterPro" id="IPR058163">
    <property type="entry name" value="LysR-type_TF_proteobact-type"/>
</dbReference>
<dbReference type="Gene3D" id="1.10.10.10">
    <property type="entry name" value="Winged helix-like DNA-binding domain superfamily/Winged helix DNA-binding domain"/>
    <property type="match status" value="1"/>
</dbReference>
<dbReference type="InterPro" id="IPR005119">
    <property type="entry name" value="LysR_subst-bd"/>
</dbReference>
<evidence type="ECO:0000256" key="3">
    <source>
        <dbReference type="ARBA" id="ARBA00023125"/>
    </source>
</evidence>
<comment type="similarity">
    <text evidence="1">Belongs to the LysR transcriptional regulatory family.</text>
</comment>
<dbReference type="InterPro" id="IPR036390">
    <property type="entry name" value="WH_DNA-bd_sf"/>
</dbReference>
<keyword evidence="2" id="KW-0805">Transcription regulation</keyword>
<dbReference type="EMBL" id="FSRM01000002">
    <property type="protein sequence ID" value="SIO51750.1"/>
    <property type="molecule type" value="Genomic_DNA"/>
</dbReference>
<dbReference type="PANTHER" id="PTHR30537:SF5">
    <property type="entry name" value="HTH-TYPE TRANSCRIPTIONAL ACTIVATOR TTDR-RELATED"/>
    <property type="match status" value="1"/>
</dbReference>
<organism evidence="6 7">
    <name type="scientific">Paraburkholderia phenazinium</name>
    <dbReference type="NCBI Taxonomy" id="60549"/>
    <lineage>
        <taxon>Bacteria</taxon>
        <taxon>Pseudomonadati</taxon>
        <taxon>Pseudomonadota</taxon>
        <taxon>Betaproteobacteria</taxon>
        <taxon>Burkholderiales</taxon>
        <taxon>Burkholderiaceae</taxon>
        <taxon>Paraburkholderia</taxon>
    </lineage>
</organism>
<dbReference type="Proteomes" id="UP000184693">
    <property type="component" value="Unassembled WGS sequence"/>
</dbReference>
<dbReference type="Pfam" id="PF03466">
    <property type="entry name" value="LysR_substrate"/>
    <property type="match status" value="1"/>
</dbReference>
<dbReference type="PROSITE" id="PS50931">
    <property type="entry name" value="HTH_LYSR"/>
    <property type="match status" value="1"/>
</dbReference>
<dbReference type="AlphaFoldDB" id="A0A1N6K5B6"/>
<feature type="domain" description="HTH lysR-type" evidence="5">
    <location>
        <begin position="1"/>
        <end position="59"/>
    </location>
</feature>
<evidence type="ECO:0000313" key="7">
    <source>
        <dbReference type="Proteomes" id="UP000184693"/>
    </source>
</evidence>
<proteinExistence type="inferred from homology"/>
<dbReference type="GO" id="GO:0003700">
    <property type="term" value="F:DNA-binding transcription factor activity"/>
    <property type="evidence" value="ECO:0007669"/>
    <property type="project" value="InterPro"/>
</dbReference>
<dbReference type="InterPro" id="IPR036388">
    <property type="entry name" value="WH-like_DNA-bd_sf"/>
</dbReference>
<evidence type="ECO:0000259" key="5">
    <source>
        <dbReference type="PROSITE" id="PS50931"/>
    </source>
</evidence>
<evidence type="ECO:0000256" key="2">
    <source>
        <dbReference type="ARBA" id="ARBA00023015"/>
    </source>
</evidence>
<evidence type="ECO:0000256" key="4">
    <source>
        <dbReference type="ARBA" id="ARBA00023163"/>
    </source>
</evidence>
<accession>A0A1N6K5B6</accession>
<dbReference type="SUPFAM" id="SSF53850">
    <property type="entry name" value="Periplasmic binding protein-like II"/>
    <property type="match status" value="1"/>
</dbReference>
<dbReference type="Gene3D" id="3.40.190.290">
    <property type="match status" value="1"/>
</dbReference>
<dbReference type="Pfam" id="PF00126">
    <property type="entry name" value="HTH_1"/>
    <property type="match status" value="1"/>
</dbReference>
<keyword evidence="4" id="KW-0804">Transcription</keyword>
<protein>
    <submittedName>
        <fullName evidence="6">DNA-binding transcriptional regulator, LysR family</fullName>
    </submittedName>
</protein>